<accession>A0A1Q8W0B3</accession>
<evidence type="ECO:0000259" key="1">
    <source>
        <dbReference type="Pfam" id="PF13460"/>
    </source>
</evidence>
<dbReference type="InterPro" id="IPR016040">
    <property type="entry name" value="NAD(P)-bd_dom"/>
</dbReference>
<dbReference type="PANTHER" id="PTHR43355">
    <property type="entry name" value="FLAVIN REDUCTASE (NADPH)"/>
    <property type="match status" value="1"/>
</dbReference>
<proteinExistence type="predicted"/>
<sequence>MKIAVIGGTGMVGSATVTEAAGRGHEVVSASRSGRHAEGAAQDVTLTLADTQAVVDLVNGSDATVIAVSAGRGESAQPVIDAHRALIAAAPTGRLIIVGGAGSLLTPDGTRLVDTPGFPEEYKPEALAFTEILDLYREAGSSLNWTLLSPAPEFTDKPRTGTYTEGTDQPAGSEISVADFAVALVDEAEKDAHRGHRWTIANA</sequence>
<evidence type="ECO:0000313" key="2">
    <source>
        <dbReference type="EMBL" id="OLO54335.1"/>
    </source>
</evidence>
<reference evidence="2 3" key="1">
    <citation type="submission" date="2016-12" db="EMBL/GenBank/DDBJ databases">
        <title>Genomic comparison of strains in the 'Actinomyces naeslundii' group.</title>
        <authorList>
            <person name="Mughal S.R."/>
            <person name="Do T."/>
            <person name="Gilbert S.C."/>
            <person name="Witherden E.A."/>
            <person name="Didelot X."/>
            <person name="Beighton D."/>
        </authorList>
    </citation>
    <scope>NUCLEOTIDE SEQUENCE [LARGE SCALE GENOMIC DNA]</scope>
    <source>
        <strain evidence="2 3">MMRCO6-1</strain>
    </source>
</reference>
<dbReference type="PANTHER" id="PTHR43355:SF2">
    <property type="entry name" value="FLAVIN REDUCTASE (NADPH)"/>
    <property type="match status" value="1"/>
</dbReference>
<organism evidence="2 3">
    <name type="scientific">Actinomyces oris</name>
    <dbReference type="NCBI Taxonomy" id="544580"/>
    <lineage>
        <taxon>Bacteria</taxon>
        <taxon>Bacillati</taxon>
        <taxon>Actinomycetota</taxon>
        <taxon>Actinomycetes</taxon>
        <taxon>Actinomycetales</taxon>
        <taxon>Actinomycetaceae</taxon>
        <taxon>Actinomyces</taxon>
    </lineage>
</organism>
<dbReference type="Pfam" id="PF13460">
    <property type="entry name" value="NAD_binding_10"/>
    <property type="match status" value="1"/>
</dbReference>
<dbReference type="AlphaFoldDB" id="A0A1Q8W0B3"/>
<evidence type="ECO:0000313" key="3">
    <source>
        <dbReference type="Proteomes" id="UP000185772"/>
    </source>
</evidence>
<dbReference type="Proteomes" id="UP000185772">
    <property type="component" value="Unassembled WGS sequence"/>
</dbReference>
<protein>
    <submittedName>
        <fullName evidence="2">FMN reductase</fullName>
    </submittedName>
</protein>
<dbReference type="Gene3D" id="3.40.50.720">
    <property type="entry name" value="NAD(P)-binding Rossmann-like Domain"/>
    <property type="match status" value="1"/>
</dbReference>
<dbReference type="SUPFAM" id="SSF51735">
    <property type="entry name" value="NAD(P)-binding Rossmann-fold domains"/>
    <property type="match status" value="1"/>
</dbReference>
<name>A0A1Q8W0B3_9ACTO</name>
<dbReference type="EMBL" id="MSKM01000013">
    <property type="protein sequence ID" value="OLO54335.1"/>
    <property type="molecule type" value="Genomic_DNA"/>
</dbReference>
<dbReference type="GO" id="GO:0016646">
    <property type="term" value="F:oxidoreductase activity, acting on the CH-NH group of donors, NAD or NADP as acceptor"/>
    <property type="evidence" value="ECO:0007669"/>
    <property type="project" value="TreeGrafter"/>
</dbReference>
<dbReference type="InterPro" id="IPR036291">
    <property type="entry name" value="NAD(P)-bd_dom_sf"/>
</dbReference>
<comment type="caution">
    <text evidence="2">The sequence shown here is derived from an EMBL/GenBank/DDBJ whole genome shotgun (WGS) entry which is preliminary data.</text>
</comment>
<dbReference type="RefSeq" id="WP_070662688.1">
    <property type="nucleotide sequence ID" value="NZ_MSKM01000013.1"/>
</dbReference>
<feature type="domain" description="NAD(P)-binding" evidence="1">
    <location>
        <begin position="7"/>
        <end position="187"/>
    </location>
</feature>
<dbReference type="InterPro" id="IPR051606">
    <property type="entry name" value="Polyketide_Oxido-like"/>
</dbReference>
<gene>
    <name evidence="2" type="ORF">BKH27_03820</name>
</gene>